<proteinExistence type="predicted"/>
<organism evidence="2 3">
    <name type="scientific">Chitinivorax tropicus</name>
    <dbReference type="NCBI Taxonomy" id="714531"/>
    <lineage>
        <taxon>Bacteria</taxon>
        <taxon>Pseudomonadati</taxon>
        <taxon>Pseudomonadota</taxon>
        <taxon>Betaproteobacteria</taxon>
        <taxon>Chitinivorax</taxon>
    </lineage>
</organism>
<feature type="signal peptide" evidence="1">
    <location>
        <begin position="1"/>
        <end position="23"/>
    </location>
</feature>
<reference evidence="2 3" key="1">
    <citation type="submission" date="2020-08" db="EMBL/GenBank/DDBJ databases">
        <title>Genomic Encyclopedia of Type Strains, Phase IV (KMG-IV): sequencing the most valuable type-strain genomes for metagenomic binning, comparative biology and taxonomic classification.</title>
        <authorList>
            <person name="Goeker M."/>
        </authorList>
    </citation>
    <scope>NUCLEOTIDE SEQUENCE [LARGE SCALE GENOMIC DNA]</scope>
    <source>
        <strain evidence="2 3">DSM 27165</strain>
    </source>
</reference>
<dbReference type="EMBL" id="JACHHY010000002">
    <property type="protein sequence ID" value="MBB5017248.1"/>
    <property type="molecule type" value="Genomic_DNA"/>
</dbReference>
<evidence type="ECO:0000313" key="2">
    <source>
        <dbReference type="EMBL" id="MBB5017248.1"/>
    </source>
</evidence>
<evidence type="ECO:0008006" key="4">
    <source>
        <dbReference type="Google" id="ProtNLM"/>
    </source>
</evidence>
<name>A0A840MEY8_9PROT</name>
<dbReference type="Proteomes" id="UP000575898">
    <property type="component" value="Unassembled WGS sequence"/>
</dbReference>
<accession>A0A840MEY8</accession>
<comment type="caution">
    <text evidence="2">The sequence shown here is derived from an EMBL/GenBank/DDBJ whole genome shotgun (WGS) entry which is preliminary data.</text>
</comment>
<evidence type="ECO:0000256" key="1">
    <source>
        <dbReference type="SAM" id="SignalP"/>
    </source>
</evidence>
<dbReference type="AlphaFoldDB" id="A0A840MEY8"/>
<keyword evidence="1" id="KW-0732">Signal</keyword>
<keyword evidence="3" id="KW-1185">Reference proteome</keyword>
<protein>
    <recommendedName>
        <fullName evidence="4">SHOCT domain-containing protein</fullName>
    </recommendedName>
</protein>
<sequence length="294" mass="32170">MQRRAPLIALLIATSLIAPASHAVTLLEGLFGKTEYTPPKTGDKLYEANEFDIVRLTATDAPGNQHPVQISAEQLKATLADIELKTGDSKSLPLFTEDELTVLSAPISYGFSKASPGQDITFMTTDRHGALGLLAPKLGTSGRMFIKDNRLHVIIGDAHVEYQAQYRMTGFKRNFSMGDRQTASKVTLQLNRQAQSVGSQQVRNDWVALSLQQPTATVQTTANTVAPNPPNSANGKAPQPVVVSTPVVAPSPTITPRENRSVEDRLRSLQSLRDKNLISDDEYRQKRIDILKDL</sequence>
<feature type="chain" id="PRO_5032296048" description="SHOCT domain-containing protein" evidence="1">
    <location>
        <begin position="24"/>
        <end position="294"/>
    </location>
</feature>
<gene>
    <name evidence="2" type="ORF">HNQ59_000510</name>
</gene>
<evidence type="ECO:0000313" key="3">
    <source>
        <dbReference type="Proteomes" id="UP000575898"/>
    </source>
</evidence>
<dbReference type="RefSeq" id="WP_184034745.1">
    <property type="nucleotide sequence ID" value="NZ_JACHHY010000002.1"/>
</dbReference>